<dbReference type="Proteomes" id="UP001157418">
    <property type="component" value="Unassembled WGS sequence"/>
</dbReference>
<evidence type="ECO:0000313" key="2">
    <source>
        <dbReference type="EMBL" id="CAH1453475.1"/>
    </source>
</evidence>
<evidence type="ECO:0000256" key="1">
    <source>
        <dbReference type="SAM" id="MobiDB-lite"/>
    </source>
</evidence>
<sequence>MQFGDLANRDPDPAPELVVAEHDVIKRLIAYYLIWSNPDESTICLANLDNTYGAPIAVLVPNLRGDDLSLLERLHRKRRSIGVKVGSSSNPKSDPSFDADARGESETILDFVIPNSPMKSIGLTYLSSKSTHSKRA</sequence>
<evidence type="ECO:0000313" key="3">
    <source>
        <dbReference type="Proteomes" id="UP001157418"/>
    </source>
</evidence>
<accession>A0AAU9PSZ4</accession>
<proteinExistence type="predicted"/>
<comment type="caution">
    <text evidence="2">The sequence shown here is derived from an EMBL/GenBank/DDBJ whole genome shotgun (WGS) entry which is preliminary data.</text>
</comment>
<reference evidence="2 3" key="1">
    <citation type="submission" date="2022-01" db="EMBL/GenBank/DDBJ databases">
        <authorList>
            <person name="Xiong W."/>
            <person name="Schranz E."/>
        </authorList>
    </citation>
    <scope>NUCLEOTIDE SEQUENCE [LARGE SCALE GENOMIC DNA]</scope>
</reference>
<gene>
    <name evidence="2" type="ORF">LVIROSA_LOCUS38716</name>
</gene>
<name>A0AAU9PSZ4_9ASTR</name>
<feature type="region of interest" description="Disordered" evidence="1">
    <location>
        <begin position="82"/>
        <end position="101"/>
    </location>
</feature>
<protein>
    <submittedName>
        <fullName evidence="2">Uncharacterized protein</fullName>
    </submittedName>
</protein>
<dbReference type="AlphaFoldDB" id="A0AAU9PSZ4"/>
<keyword evidence="3" id="KW-1185">Reference proteome</keyword>
<dbReference type="EMBL" id="CAKMRJ010005745">
    <property type="protein sequence ID" value="CAH1453475.1"/>
    <property type="molecule type" value="Genomic_DNA"/>
</dbReference>
<organism evidence="2 3">
    <name type="scientific">Lactuca virosa</name>
    <dbReference type="NCBI Taxonomy" id="75947"/>
    <lineage>
        <taxon>Eukaryota</taxon>
        <taxon>Viridiplantae</taxon>
        <taxon>Streptophyta</taxon>
        <taxon>Embryophyta</taxon>
        <taxon>Tracheophyta</taxon>
        <taxon>Spermatophyta</taxon>
        <taxon>Magnoliopsida</taxon>
        <taxon>eudicotyledons</taxon>
        <taxon>Gunneridae</taxon>
        <taxon>Pentapetalae</taxon>
        <taxon>asterids</taxon>
        <taxon>campanulids</taxon>
        <taxon>Asterales</taxon>
        <taxon>Asteraceae</taxon>
        <taxon>Cichorioideae</taxon>
        <taxon>Cichorieae</taxon>
        <taxon>Lactucinae</taxon>
        <taxon>Lactuca</taxon>
    </lineage>
</organism>